<name>X0Z5N1_9ZZZZ</name>
<sequence>MERHIHFHRLSQKYQVRIWDGNAKKLRYFGLWGSLDLARIAKRKAMAQMEAN</sequence>
<dbReference type="AlphaFoldDB" id="X0Z5N1"/>
<proteinExistence type="predicted"/>
<evidence type="ECO:0000313" key="1">
    <source>
        <dbReference type="EMBL" id="GAG53707.1"/>
    </source>
</evidence>
<dbReference type="EMBL" id="BART01008346">
    <property type="protein sequence ID" value="GAG53707.1"/>
    <property type="molecule type" value="Genomic_DNA"/>
</dbReference>
<organism evidence="1">
    <name type="scientific">marine sediment metagenome</name>
    <dbReference type="NCBI Taxonomy" id="412755"/>
    <lineage>
        <taxon>unclassified sequences</taxon>
        <taxon>metagenomes</taxon>
        <taxon>ecological metagenomes</taxon>
    </lineage>
</organism>
<protein>
    <submittedName>
        <fullName evidence="1">Uncharacterized protein</fullName>
    </submittedName>
</protein>
<comment type="caution">
    <text evidence="1">The sequence shown here is derived from an EMBL/GenBank/DDBJ whole genome shotgun (WGS) entry which is preliminary data.</text>
</comment>
<reference evidence="1" key="1">
    <citation type="journal article" date="2014" name="Front. Microbiol.">
        <title>High frequency of phylogenetically diverse reductive dehalogenase-homologous genes in deep subseafloor sedimentary metagenomes.</title>
        <authorList>
            <person name="Kawai M."/>
            <person name="Futagami T."/>
            <person name="Toyoda A."/>
            <person name="Takaki Y."/>
            <person name="Nishi S."/>
            <person name="Hori S."/>
            <person name="Arai W."/>
            <person name="Tsubouchi T."/>
            <person name="Morono Y."/>
            <person name="Uchiyama I."/>
            <person name="Ito T."/>
            <person name="Fujiyama A."/>
            <person name="Inagaki F."/>
            <person name="Takami H."/>
        </authorList>
    </citation>
    <scope>NUCLEOTIDE SEQUENCE</scope>
    <source>
        <strain evidence="1">Expedition CK06-06</strain>
    </source>
</reference>
<accession>X0Z5N1</accession>
<gene>
    <name evidence="1" type="ORF">S01H4_18798</name>
</gene>